<evidence type="ECO:0000313" key="3">
    <source>
        <dbReference type="RefSeq" id="XP_017780975.1"/>
    </source>
</evidence>
<dbReference type="Proteomes" id="UP000695000">
    <property type="component" value="Unplaced"/>
</dbReference>
<dbReference type="RefSeq" id="XP_017780974.1">
    <property type="nucleotide sequence ID" value="XM_017925485.1"/>
</dbReference>
<evidence type="ECO:0000313" key="4">
    <source>
        <dbReference type="RefSeq" id="XP_017780976.1"/>
    </source>
</evidence>
<dbReference type="RefSeq" id="XP_017780976.1">
    <property type="nucleotide sequence ID" value="XM_017925487.1"/>
</dbReference>
<organism evidence="1 4">
    <name type="scientific">Nicrophorus vespilloides</name>
    <name type="common">Boreal carrion beetle</name>
    <dbReference type="NCBI Taxonomy" id="110193"/>
    <lineage>
        <taxon>Eukaryota</taxon>
        <taxon>Metazoa</taxon>
        <taxon>Ecdysozoa</taxon>
        <taxon>Arthropoda</taxon>
        <taxon>Hexapoda</taxon>
        <taxon>Insecta</taxon>
        <taxon>Pterygota</taxon>
        <taxon>Neoptera</taxon>
        <taxon>Endopterygota</taxon>
        <taxon>Coleoptera</taxon>
        <taxon>Polyphaga</taxon>
        <taxon>Staphyliniformia</taxon>
        <taxon>Silphidae</taxon>
        <taxon>Nicrophorinae</taxon>
        <taxon>Nicrophorus</taxon>
    </lineage>
</organism>
<protein>
    <submittedName>
        <fullName evidence="2 3">Uncharacterized protein LOC108565837</fullName>
    </submittedName>
</protein>
<accession>A0ABM1N2C6</accession>
<evidence type="ECO:0000313" key="1">
    <source>
        <dbReference type="Proteomes" id="UP000695000"/>
    </source>
</evidence>
<dbReference type="RefSeq" id="XP_017780975.1">
    <property type="nucleotide sequence ID" value="XM_017925486.1"/>
</dbReference>
<sequence length="291" mass="33748">MSDIILGIQNSLLSGQCTDDVLSKLSDIHLEKLLARLANILSKIQNASNEELCKYCSWSKEKLKSNVVSDSPKKKTISPKYNQFLQSAIRIFSQFCMPPPPTQMNYKRKRKCVAEIPTPHNFNKVAYVKVCDIIYQKKYFMKAMNLVPSTVAVPETKSENAPQFNETYKATIPFSSEVGQKYMKIDKYQMTDYLHNRKRKYTDEFLNRNISNTSRTKEYEVTFNKDKECTHMYNFPKRNMRHNDKYLNCLIAANCKPVSVSLIRMDLSGFGKKCVVSVERMDISKYLNKKS</sequence>
<keyword evidence="1" id="KW-1185">Reference proteome</keyword>
<proteinExistence type="predicted"/>
<gene>
    <name evidence="2 3 4" type="primary">LOC108565837</name>
</gene>
<name>A0ABM1N2C6_NICVS</name>
<dbReference type="GeneID" id="108565837"/>
<evidence type="ECO:0000313" key="2">
    <source>
        <dbReference type="RefSeq" id="XP_017780974.1"/>
    </source>
</evidence>
<reference evidence="2 3" key="1">
    <citation type="submission" date="2025-05" db="UniProtKB">
        <authorList>
            <consortium name="RefSeq"/>
        </authorList>
    </citation>
    <scope>IDENTIFICATION</scope>
    <source>
        <tissue evidence="2 3">Whole Larva</tissue>
    </source>
</reference>